<comment type="function">
    <text evidence="2">Functions in two distinct reactions of the de novo folate biosynthetic pathway. Catalyzes the addition of a glutamate residue to dihydropteroate (7,8-dihydropteroate or H2Pte) to form dihydrofolate (7,8-dihydrofolate monoglutamate or H2Pte-Glu). Also catalyzes successive additions of L-glutamate to tetrahydrofolate or 10-formyltetrahydrofolate or 5,10-methylenetetrahydrofolate, leading to folylpolyglutamate derivatives.</text>
</comment>
<comment type="catalytic activity">
    <reaction evidence="20">
        <text>10-formyltetrahydrofolyl-(gamma-L-Glu)(n) + L-glutamate + ATP = 10-formyltetrahydrofolyl-(gamma-L-Glu)(n+1) + ADP + phosphate + H(+)</text>
        <dbReference type="Rhea" id="RHEA:51904"/>
        <dbReference type="Rhea" id="RHEA-COMP:13088"/>
        <dbReference type="Rhea" id="RHEA-COMP:14300"/>
        <dbReference type="ChEBI" id="CHEBI:15378"/>
        <dbReference type="ChEBI" id="CHEBI:29985"/>
        <dbReference type="ChEBI" id="CHEBI:30616"/>
        <dbReference type="ChEBI" id="CHEBI:43474"/>
        <dbReference type="ChEBI" id="CHEBI:134413"/>
        <dbReference type="ChEBI" id="CHEBI:456216"/>
        <dbReference type="EC" id="6.3.2.17"/>
    </reaction>
</comment>
<evidence type="ECO:0000256" key="20">
    <source>
        <dbReference type="ARBA" id="ARBA00047808"/>
    </source>
</evidence>
<evidence type="ECO:0000256" key="15">
    <source>
        <dbReference type="ARBA" id="ARBA00022909"/>
    </source>
</evidence>
<dbReference type="GO" id="GO:0008841">
    <property type="term" value="F:dihydrofolate synthase activity"/>
    <property type="evidence" value="ECO:0007669"/>
    <property type="project" value="UniProtKB-EC"/>
</dbReference>
<accession>A0A975BL18</accession>
<dbReference type="Gene3D" id="3.40.1190.10">
    <property type="entry name" value="Mur-like, catalytic domain"/>
    <property type="match status" value="1"/>
</dbReference>
<dbReference type="EMBL" id="CP061800">
    <property type="protein sequence ID" value="QTA87242.1"/>
    <property type="molecule type" value="Genomic_DNA"/>
</dbReference>
<evidence type="ECO:0000256" key="10">
    <source>
        <dbReference type="ARBA" id="ARBA00022598"/>
    </source>
</evidence>
<proteinExistence type="inferred from homology"/>
<evidence type="ECO:0000256" key="23">
    <source>
        <dbReference type="PIRNR" id="PIRNR001563"/>
    </source>
</evidence>
<dbReference type="FunFam" id="3.40.1190.10:FF:000004">
    <property type="entry name" value="Dihydrofolate synthase/folylpolyglutamate synthase"/>
    <property type="match status" value="1"/>
</dbReference>
<organism evidence="26 27">
    <name type="scientific">Desulfonema magnum</name>
    <dbReference type="NCBI Taxonomy" id="45655"/>
    <lineage>
        <taxon>Bacteria</taxon>
        <taxon>Pseudomonadati</taxon>
        <taxon>Thermodesulfobacteriota</taxon>
        <taxon>Desulfobacteria</taxon>
        <taxon>Desulfobacterales</taxon>
        <taxon>Desulfococcaceae</taxon>
        <taxon>Desulfonema</taxon>
    </lineage>
</organism>
<evidence type="ECO:0000256" key="18">
    <source>
        <dbReference type="ARBA" id="ARBA00032510"/>
    </source>
</evidence>
<comment type="catalytic activity">
    <reaction evidence="21">
        <text>(6R)-5,10-methylenetetrahydrofolyl-(gamma-L-Glu)(n) + L-glutamate + ATP = (6R)-5,10-methylenetetrahydrofolyl-(gamma-L-Glu)(n+1) + ADP + phosphate + H(+)</text>
        <dbReference type="Rhea" id="RHEA:51912"/>
        <dbReference type="Rhea" id="RHEA-COMP:13257"/>
        <dbReference type="Rhea" id="RHEA-COMP:13258"/>
        <dbReference type="ChEBI" id="CHEBI:15378"/>
        <dbReference type="ChEBI" id="CHEBI:29985"/>
        <dbReference type="ChEBI" id="CHEBI:30616"/>
        <dbReference type="ChEBI" id="CHEBI:43474"/>
        <dbReference type="ChEBI" id="CHEBI:136572"/>
        <dbReference type="ChEBI" id="CHEBI:456216"/>
        <dbReference type="EC" id="6.3.2.17"/>
    </reaction>
</comment>
<dbReference type="SUPFAM" id="SSF53244">
    <property type="entry name" value="MurD-like peptide ligases, peptide-binding domain"/>
    <property type="match status" value="1"/>
</dbReference>
<keyword evidence="12 23" id="KW-0547">Nucleotide-binding</keyword>
<evidence type="ECO:0000256" key="21">
    <source>
        <dbReference type="ARBA" id="ARBA00049035"/>
    </source>
</evidence>
<evidence type="ECO:0000256" key="14">
    <source>
        <dbReference type="ARBA" id="ARBA00022842"/>
    </source>
</evidence>
<evidence type="ECO:0000256" key="17">
    <source>
        <dbReference type="ARBA" id="ARBA00030592"/>
    </source>
</evidence>
<keyword evidence="13 23" id="KW-0067">ATP-binding</keyword>
<evidence type="ECO:0000256" key="22">
    <source>
        <dbReference type="ARBA" id="ARBA00049161"/>
    </source>
</evidence>
<dbReference type="PANTHER" id="PTHR11136:SF0">
    <property type="entry name" value="DIHYDROFOLATE SYNTHETASE-RELATED"/>
    <property type="match status" value="1"/>
</dbReference>
<dbReference type="AlphaFoldDB" id="A0A975BL18"/>
<dbReference type="NCBIfam" id="TIGR01499">
    <property type="entry name" value="folC"/>
    <property type="match status" value="1"/>
</dbReference>
<dbReference type="InterPro" id="IPR018109">
    <property type="entry name" value="Folylpolyglutamate_synth_CS"/>
</dbReference>
<dbReference type="RefSeq" id="WP_246556281.1">
    <property type="nucleotide sequence ID" value="NZ_CP061800.1"/>
</dbReference>
<dbReference type="KEGG" id="dmm:dnm_032720"/>
<dbReference type="InterPro" id="IPR004101">
    <property type="entry name" value="Mur_ligase_C"/>
</dbReference>
<dbReference type="Pfam" id="PF02875">
    <property type="entry name" value="Mur_ligase_C"/>
    <property type="match status" value="1"/>
</dbReference>
<evidence type="ECO:0000256" key="6">
    <source>
        <dbReference type="ARBA" id="ARBA00011245"/>
    </source>
</evidence>
<evidence type="ECO:0000256" key="5">
    <source>
        <dbReference type="ARBA" id="ARBA00008276"/>
    </source>
</evidence>
<evidence type="ECO:0000256" key="13">
    <source>
        <dbReference type="ARBA" id="ARBA00022840"/>
    </source>
</evidence>
<evidence type="ECO:0000256" key="3">
    <source>
        <dbReference type="ARBA" id="ARBA00004799"/>
    </source>
</evidence>
<dbReference type="InterPro" id="IPR013221">
    <property type="entry name" value="Mur_ligase_cen"/>
</dbReference>
<comment type="cofactor">
    <cofactor evidence="1">
        <name>Mg(2+)</name>
        <dbReference type="ChEBI" id="CHEBI:18420"/>
    </cofactor>
</comment>
<dbReference type="GO" id="GO:0005524">
    <property type="term" value="F:ATP binding"/>
    <property type="evidence" value="ECO:0007669"/>
    <property type="project" value="UniProtKB-KW"/>
</dbReference>
<keyword evidence="11" id="KW-0479">Metal-binding</keyword>
<evidence type="ECO:0000313" key="26">
    <source>
        <dbReference type="EMBL" id="QTA87242.1"/>
    </source>
</evidence>
<feature type="domain" description="Mur ligase central" evidence="25">
    <location>
        <begin position="49"/>
        <end position="266"/>
    </location>
</feature>
<reference evidence="26" key="1">
    <citation type="journal article" date="2021" name="Microb. Physiol.">
        <title>Proteogenomic Insights into the Physiology of Marine, Sulfate-Reducing, Filamentous Desulfonema limicola and Desulfonema magnum.</title>
        <authorList>
            <person name="Schnaars V."/>
            <person name="Wohlbrand L."/>
            <person name="Scheve S."/>
            <person name="Hinrichs C."/>
            <person name="Reinhardt R."/>
            <person name="Rabus R."/>
        </authorList>
    </citation>
    <scope>NUCLEOTIDE SEQUENCE</scope>
    <source>
        <strain evidence="26">4be13</strain>
    </source>
</reference>
<dbReference type="PROSITE" id="PS01011">
    <property type="entry name" value="FOLYLPOLYGLU_SYNT_1"/>
    <property type="match status" value="1"/>
</dbReference>
<dbReference type="PANTHER" id="PTHR11136">
    <property type="entry name" value="FOLYLPOLYGLUTAMATE SYNTHASE-RELATED"/>
    <property type="match status" value="1"/>
</dbReference>
<dbReference type="PIRSF" id="PIRSF001563">
    <property type="entry name" value="Folylpolyglu_synth"/>
    <property type="match status" value="1"/>
</dbReference>
<sequence>MTAIKNSYNNCLEAMFGLRRFGIILGLETIRKMLEGLGNPQEHFKSIHIAGTNGKGSVASALASILHAAGYKVGLYTSPHLVKFNERICVNNHPISDEDVVTAYEAVKNAGYGDREPTFFEYATAMGFYEFARQNVDWAVIETGMGGRMDATNVVKPAISVITNISLEHRSYLGDSLAQIAGEKGGIIKHGVPVVTGARQKNVISVFEEIAEKKSAPLYRFGDDFRVRRDKSGTFTYFGFENTWRAMRTGLWGNHQVDNAALVLATCEILNKGKADIPLQSMKDGLEQNRWPGRLEVVSASPFVLLDGAHNLVAAQNLGNFLSDELGNRNITLVVGILDDKPYEAMLKSLLPACQKVILTRPVIGRALPPETLQPVAKEFTEDIKIIPNVEDAVKYAIDTAGPDDAICIAGSLYVVGEAKTAIKNYDFQT</sequence>
<protein>
    <recommendedName>
        <fullName evidence="9">Dihydrofolate synthase/folylpolyglutamate synthase</fullName>
        <ecNumber evidence="7">6.3.2.12</ecNumber>
        <ecNumber evidence="8">6.3.2.17</ecNumber>
    </recommendedName>
    <alternativeName>
        <fullName evidence="18">Folylpoly-gamma-glutamate synthetase-dihydrofolate synthetase</fullName>
    </alternativeName>
    <alternativeName>
        <fullName evidence="16">Folylpolyglutamate synthetase</fullName>
    </alternativeName>
    <alternativeName>
        <fullName evidence="17">Tetrahydrofolylpolyglutamate synthase</fullName>
    </alternativeName>
</protein>
<evidence type="ECO:0000259" key="25">
    <source>
        <dbReference type="Pfam" id="PF08245"/>
    </source>
</evidence>
<dbReference type="Gene3D" id="3.90.190.20">
    <property type="entry name" value="Mur ligase, C-terminal domain"/>
    <property type="match status" value="1"/>
</dbReference>
<evidence type="ECO:0000256" key="19">
    <source>
        <dbReference type="ARBA" id="ARBA00047493"/>
    </source>
</evidence>
<comment type="pathway">
    <text evidence="3">Cofactor biosynthesis; tetrahydrofolate biosynthesis; 7,8-dihydrofolate from 2-amino-4-hydroxy-6-hydroxymethyl-7,8-dihydropteridine diphosphate and 4-aminobenzoate: step 2/2.</text>
</comment>
<evidence type="ECO:0000256" key="12">
    <source>
        <dbReference type="ARBA" id="ARBA00022741"/>
    </source>
</evidence>
<keyword evidence="15" id="KW-0289">Folate biosynthesis</keyword>
<evidence type="ECO:0000256" key="11">
    <source>
        <dbReference type="ARBA" id="ARBA00022723"/>
    </source>
</evidence>
<keyword evidence="27" id="KW-1185">Reference proteome</keyword>
<dbReference type="InterPro" id="IPR036615">
    <property type="entry name" value="Mur_ligase_C_dom_sf"/>
</dbReference>
<dbReference type="GO" id="GO:0046656">
    <property type="term" value="P:folic acid biosynthetic process"/>
    <property type="evidence" value="ECO:0007669"/>
    <property type="project" value="UniProtKB-KW"/>
</dbReference>
<evidence type="ECO:0000256" key="2">
    <source>
        <dbReference type="ARBA" id="ARBA00002714"/>
    </source>
</evidence>
<keyword evidence="14" id="KW-0460">Magnesium</keyword>
<dbReference type="InterPro" id="IPR001645">
    <property type="entry name" value="Folylpolyglutamate_synth"/>
</dbReference>
<dbReference type="PROSITE" id="PS01012">
    <property type="entry name" value="FOLYLPOLYGLU_SYNT_2"/>
    <property type="match status" value="1"/>
</dbReference>
<evidence type="ECO:0000256" key="4">
    <source>
        <dbReference type="ARBA" id="ARBA00005150"/>
    </source>
</evidence>
<dbReference type="Pfam" id="PF08245">
    <property type="entry name" value="Mur_ligase_M"/>
    <property type="match status" value="1"/>
</dbReference>
<dbReference type="Proteomes" id="UP000663722">
    <property type="component" value="Chromosome"/>
</dbReference>
<keyword evidence="10 23" id="KW-0436">Ligase</keyword>
<comment type="catalytic activity">
    <reaction evidence="19">
        <text>(6S)-5,6,7,8-tetrahydrofolyl-(gamma-L-Glu)(n) + L-glutamate + ATP = (6S)-5,6,7,8-tetrahydrofolyl-(gamma-L-Glu)(n+1) + ADP + phosphate + H(+)</text>
        <dbReference type="Rhea" id="RHEA:10580"/>
        <dbReference type="Rhea" id="RHEA-COMP:14738"/>
        <dbReference type="Rhea" id="RHEA-COMP:14740"/>
        <dbReference type="ChEBI" id="CHEBI:15378"/>
        <dbReference type="ChEBI" id="CHEBI:29985"/>
        <dbReference type="ChEBI" id="CHEBI:30616"/>
        <dbReference type="ChEBI" id="CHEBI:43474"/>
        <dbReference type="ChEBI" id="CHEBI:141005"/>
        <dbReference type="ChEBI" id="CHEBI:456216"/>
        <dbReference type="EC" id="6.3.2.17"/>
    </reaction>
</comment>
<dbReference type="GO" id="GO:0005737">
    <property type="term" value="C:cytoplasm"/>
    <property type="evidence" value="ECO:0007669"/>
    <property type="project" value="TreeGrafter"/>
</dbReference>
<dbReference type="SUPFAM" id="SSF53623">
    <property type="entry name" value="MurD-like peptide ligases, catalytic domain"/>
    <property type="match status" value="1"/>
</dbReference>
<dbReference type="GO" id="GO:0046872">
    <property type="term" value="F:metal ion binding"/>
    <property type="evidence" value="ECO:0007669"/>
    <property type="project" value="UniProtKB-KW"/>
</dbReference>
<dbReference type="GO" id="GO:0004326">
    <property type="term" value="F:tetrahydrofolylpolyglutamate synthase activity"/>
    <property type="evidence" value="ECO:0007669"/>
    <property type="project" value="UniProtKB-EC"/>
</dbReference>
<comment type="catalytic activity">
    <reaction evidence="22">
        <text>7,8-dihydropteroate + L-glutamate + ATP = 7,8-dihydrofolate + ADP + phosphate + H(+)</text>
        <dbReference type="Rhea" id="RHEA:23584"/>
        <dbReference type="ChEBI" id="CHEBI:15378"/>
        <dbReference type="ChEBI" id="CHEBI:17839"/>
        <dbReference type="ChEBI" id="CHEBI:29985"/>
        <dbReference type="ChEBI" id="CHEBI:30616"/>
        <dbReference type="ChEBI" id="CHEBI:43474"/>
        <dbReference type="ChEBI" id="CHEBI:57451"/>
        <dbReference type="ChEBI" id="CHEBI:456216"/>
        <dbReference type="EC" id="6.3.2.12"/>
    </reaction>
</comment>
<evidence type="ECO:0000256" key="1">
    <source>
        <dbReference type="ARBA" id="ARBA00001946"/>
    </source>
</evidence>
<gene>
    <name evidence="26" type="primary">folC</name>
    <name evidence="26" type="ORF">dnm_032720</name>
</gene>
<evidence type="ECO:0000256" key="9">
    <source>
        <dbReference type="ARBA" id="ARBA00019357"/>
    </source>
</evidence>
<evidence type="ECO:0000256" key="16">
    <source>
        <dbReference type="ARBA" id="ARBA00030048"/>
    </source>
</evidence>
<dbReference type="EC" id="6.3.2.12" evidence="7"/>
<dbReference type="EC" id="6.3.2.17" evidence="8"/>
<evidence type="ECO:0000256" key="7">
    <source>
        <dbReference type="ARBA" id="ARBA00013023"/>
    </source>
</evidence>
<evidence type="ECO:0000313" key="27">
    <source>
        <dbReference type="Proteomes" id="UP000663722"/>
    </source>
</evidence>
<evidence type="ECO:0000256" key="8">
    <source>
        <dbReference type="ARBA" id="ARBA00013025"/>
    </source>
</evidence>
<comment type="similarity">
    <text evidence="5 23">Belongs to the folylpolyglutamate synthase family.</text>
</comment>
<name>A0A975BL18_9BACT</name>
<comment type="pathway">
    <text evidence="4">Cofactor biosynthesis; tetrahydrofolylpolyglutamate biosynthesis.</text>
</comment>
<comment type="subunit">
    <text evidence="6">Monomer.</text>
</comment>
<evidence type="ECO:0000259" key="24">
    <source>
        <dbReference type="Pfam" id="PF02875"/>
    </source>
</evidence>
<dbReference type="InterPro" id="IPR036565">
    <property type="entry name" value="Mur-like_cat_sf"/>
</dbReference>
<feature type="domain" description="Mur ligase C-terminal" evidence="24">
    <location>
        <begin position="293"/>
        <end position="412"/>
    </location>
</feature>